<accession>A0ABN1YJD9</accession>
<sequence length="355" mass="36915">MTSSRYGRTQALRGASLELRAGEILAVTGASGSGKSTLLHCLAGIVRPDSGSVTYAGERLDRLPEKRLSELRRTEFGVVFQFGQLIPELTALDNVALPLMLAGTGRRAAQAAAGEWLERFGVRGQEQLRPGEMSGVMGAILAVGAGAVWLSGATARLTGRLLACRARSAAVLIAAGRLRDDPWAAARTHAAVLLVTVVGTGFVGLRQWMLEVLDSQRQLAEGRSFYTTGLDLTAAALVVALAITLSGLAVGTAESLATRRRGLAAQTAAGVPRSVLGRALLLETALPLAPALLLAGAGGAVIGFGYAVLAEGGGWSLPWVSLLVPFAVYATCLLAATTALPLLRRTVRPAELRYA</sequence>
<evidence type="ECO:0000313" key="6">
    <source>
        <dbReference type="Proteomes" id="UP001500973"/>
    </source>
</evidence>
<reference evidence="5 6" key="1">
    <citation type="journal article" date="2019" name="Int. J. Syst. Evol. Microbiol.">
        <title>The Global Catalogue of Microorganisms (GCM) 10K type strain sequencing project: providing services to taxonomists for standard genome sequencing and annotation.</title>
        <authorList>
            <consortium name="The Broad Institute Genomics Platform"/>
            <consortium name="The Broad Institute Genome Sequencing Center for Infectious Disease"/>
            <person name="Wu L."/>
            <person name="Ma J."/>
        </authorList>
    </citation>
    <scope>NUCLEOTIDE SEQUENCE [LARGE SCALE GENOMIC DNA]</scope>
    <source>
        <strain evidence="5 6">JCM 11756</strain>
    </source>
</reference>
<feature type="transmembrane region" description="Helical" evidence="3">
    <location>
        <begin position="190"/>
        <end position="209"/>
    </location>
</feature>
<feature type="transmembrane region" description="Helical" evidence="3">
    <location>
        <begin position="229"/>
        <end position="251"/>
    </location>
</feature>
<dbReference type="InterPro" id="IPR003439">
    <property type="entry name" value="ABC_transporter-like_ATP-bd"/>
</dbReference>
<dbReference type="Proteomes" id="UP001500973">
    <property type="component" value="Unassembled WGS sequence"/>
</dbReference>
<keyword evidence="1" id="KW-0547">Nucleotide-binding</keyword>
<dbReference type="SMART" id="SM00382">
    <property type="entry name" value="AAA"/>
    <property type="match status" value="1"/>
</dbReference>
<name>A0ABN1YJD9_9ACTN</name>
<keyword evidence="2" id="KW-0067">ATP-binding</keyword>
<keyword evidence="3" id="KW-0472">Membrane</keyword>
<dbReference type="InterPro" id="IPR003593">
    <property type="entry name" value="AAA+_ATPase"/>
</dbReference>
<dbReference type="PANTHER" id="PTHR24220">
    <property type="entry name" value="IMPORT ATP-BINDING PROTEIN"/>
    <property type="match status" value="1"/>
</dbReference>
<dbReference type="EMBL" id="BAAAIZ010000007">
    <property type="protein sequence ID" value="GAA1415538.1"/>
    <property type="molecule type" value="Genomic_DNA"/>
</dbReference>
<feature type="transmembrane region" description="Helical" evidence="3">
    <location>
        <begin position="288"/>
        <end position="310"/>
    </location>
</feature>
<organism evidence="5 6">
    <name type="scientific">Streptomyces thermospinosisporus</name>
    <dbReference type="NCBI Taxonomy" id="161482"/>
    <lineage>
        <taxon>Bacteria</taxon>
        <taxon>Bacillati</taxon>
        <taxon>Actinomycetota</taxon>
        <taxon>Actinomycetes</taxon>
        <taxon>Kitasatosporales</taxon>
        <taxon>Streptomycetaceae</taxon>
        <taxon>Streptomyces</taxon>
    </lineage>
</organism>
<evidence type="ECO:0000313" key="5">
    <source>
        <dbReference type="EMBL" id="GAA1415538.1"/>
    </source>
</evidence>
<dbReference type="PANTHER" id="PTHR24220:SF685">
    <property type="entry name" value="ABC TRANSPORTER RELATED"/>
    <property type="match status" value="1"/>
</dbReference>
<dbReference type="InterPro" id="IPR027417">
    <property type="entry name" value="P-loop_NTPase"/>
</dbReference>
<dbReference type="Pfam" id="PF00005">
    <property type="entry name" value="ABC_tran"/>
    <property type="match status" value="1"/>
</dbReference>
<keyword evidence="3" id="KW-0812">Transmembrane</keyword>
<evidence type="ECO:0000259" key="4">
    <source>
        <dbReference type="PROSITE" id="PS50893"/>
    </source>
</evidence>
<feature type="transmembrane region" description="Helical" evidence="3">
    <location>
        <begin position="322"/>
        <end position="343"/>
    </location>
</feature>
<evidence type="ECO:0000256" key="3">
    <source>
        <dbReference type="SAM" id="Phobius"/>
    </source>
</evidence>
<gene>
    <name evidence="5" type="ORF">GCM10009601_05380</name>
</gene>
<comment type="caution">
    <text evidence="5">The sequence shown here is derived from an EMBL/GenBank/DDBJ whole genome shotgun (WGS) entry which is preliminary data.</text>
</comment>
<evidence type="ECO:0000256" key="1">
    <source>
        <dbReference type="ARBA" id="ARBA00022741"/>
    </source>
</evidence>
<dbReference type="RefSeq" id="WP_344009758.1">
    <property type="nucleotide sequence ID" value="NZ_BAAAIZ010000007.1"/>
</dbReference>
<evidence type="ECO:0000256" key="2">
    <source>
        <dbReference type="ARBA" id="ARBA00022840"/>
    </source>
</evidence>
<keyword evidence="3" id="KW-1133">Transmembrane helix</keyword>
<dbReference type="InterPro" id="IPR015854">
    <property type="entry name" value="ABC_transpr_LolD-like"/>
</dbReference>
<proteinExistence type="predicted"/>
<keyword evidence="6" id="KW-1185">Reference proteome</keyword>
<dbReference type="SUPFAM" id="SSF52540">
    <property type="entry name" value="P-loop containing nucleoside triphosphate hydrolases"/>
    <property type="match status" value="1"/>
</dbReference>
<feature type="domain" description="ABC transporter" evidence="4">
    <location>
        <begin position="1"/>
        <end position="240"/>
    </location>
</feature>
<dbReference type="Gene3D" id="3.40.50.300">
    <property type="entry name" value="P-loop containing nucleotide triphosphate hydrolases"/>
    <property type="match status" value="1"/>
</dbReference>
<dbReference type="PROSITE" id="PS50893">
    <property type="entry name" value="ABC_TRANSPORTER_2"/>
    <property type="match status" value="1"/>
</dbReference>
<protein>
    <recommendedName>
        <fullName evidence="4">ABC transporter domain-containing protein</fullName>
    </recommendedName>
</protein>